<keyword evidence="1" id="KW-0808">Transferase</keyword>
<dbReference type="Gene3D" id="3.30.450.150">
    <property type="entry name" value="Haem-degrading domain"/>
    <property type="match status" value="1"/>
</dbReference>
<dbReference type="GO" id="GO:0016740">
    <property type="term" value="F:transferase activity"/>
    <property type="evidence" value="ECO:0007669"/>
    <property type="project" value="UniProtKB-KW"/>
</dbReference>
<dbReference type="SUPFAM" id="SSF143744">
    <property type="entry name" value="GlcG-like"/>
    <property type="match status" value="1"/>
</dbReference>
<comment type="caution">
    <text evidence="1">The sequence shown here is derived from an EMBL/GenBank/DDBJ whole genome shotgun (WGS) entry which is preliminary data.</text>
</comment>
<proteinExistence type="predicted"/>
<organism evidence="1 2">
    <name type="scientific">Neptuniibacter caesariensis</name>
    <dbReference type="NCBI Taxonomy" id="207954"/>
    <lineage>
        <taxon>Bacteria</taxon>
        <taxon>Pseudomonadati</taxon>
        <taxon>Pseudomonadota</taxon>
        <taxon>Gammaproteobacteria</taxon>
        <taxon>Oceanospirillales</taxon>
        <taxon>Oceanospirillaceae</taxon>
        <taxon>Neptuniibacter</taxon>
    </lineage>
</organism>
<reference evidence="1 2" key="1">
    <citation type="submission" date="2017-10" db="EMBL/GenBank/DDBJ databases">
        <title>Novel microbial diversity and functional potential in the marine mammal oral microbiome.</title>
        <authorList>
            <person name="Dudek N.K."/>
            <person name="Sun C.L."/>
            <person name="Burstein D."/>
            <person name="Kantor R.S."/>
            <person name="Aliaga Goltsman D.S."/>
            <person name="Bik E.M."/>
            <person name="Thomas B.C."/>
            <person name="Banfield J.F."/>
            <person name="Relman D.A."/>
        </authorList>
    </citation>
    <scope>NUCLEOTIDE SEQUENCE [LARGE SCALE GENOMIC DNA]</scope>
    <source>
        <strain evidence="1">DOLJORAL78_47_21</strain>
    </source>
</reference>
<dbReference type="STRING" id="207954.MED92_14153"/>
<protein>
    <submittedName>
        <fullName evidence="1">Cobalamin adenosyltransferase</fullName>
    </submittedName>
</protein>
<evidence type="ECO:0000313" key="1">
    <source>
        <dbReference type="EMBL" id="PIE25077.1"/>
    </source>
</evidence>
<name>A0A2G6JNS8_NEPCE</name>
<dbReference type="AlphaFoldDB" id="A0A2G6JNS8"/>
<dbReference type="Pfam" id="PF03928">
    <property type="entry name" value="HbpS-like"/>
    <property type="match status" value="1"/>
</dbReference>
<dbReference type="InterPro" id="IPR038084">
    <property type="entry name" value="PduO/GlcC-like_sf"/>
</dbReference>
<accession>A0A2G6JNS8</accession>
<dbReference type="InterPro" id="IPR052517">
    <property type="entry name" value="GlcG_carb_metab_protein"/>
</dbReference>
<sequence length="140" mass="14835">MLVHDSSLHWETANAIATAACQYATKHNLRICAWVLDRHGNPIAMQRINNAPLPSTEIARGKAFTAVSFGFGTHLWQERLAEKPHLLSGLNVQEGIVMFGGGLPIKHNGEIVGAIGISGASEAQDQACAEAGIAALDNPS</sequence>
<dbReference type="Proteomes" id="UP000243469">
    <property type="component" value="Unassembled WGS sequence"/>
</dbReference>
<dbReference type="PANTHER" id="PTHR34309">
    <property type="entry name" value="SLR1406 PROTEIN"/>
    <property type="match status" value="1"/>
</dbReference>
<dbReference type="InterPro" id="IPR005624">
    <property type="entry name" value="PduO/GlcC-like"/>
</dbReference>
<dbReference type="PANTHER" id="PTHR34309:SF10">
    <property type="entry name" value="SLR1406 PROTEIN"/>
    <property type="match status" value="1"/>
</dbReference>
<gene>
    <name evidence="1" type="ORF">CSA60_01865</name>
</gene>
<evidence type="ECO:0000313" key="2">
    <source>
        <dbReference type="Proteomes" id="UP000243469"/>
    </source>
</evidence>
<dbReference type="EMBL" id="PDSH01000013">
    <property type="protein sequence ID" value="PIE25077.1"/>
    <property type="molecule type" value="Genomic_DNA"/>
</dbReference>